<comment type="caution">
    <text evidence="2">The sequence shown here is derived from an EMBL/GenBank/DDBJ whole genome shotgun (WGS) entry which is preliminary data.</text>
</comment>
<evidence type="ECO:0000313" key="3">
    <source>
        <dbReference type="Proteomes" id="UP000554837"/>
    </source>
</evidence>
<sequence length="231" mass="23993">MKRSLVFGWGLAAALGGAAVQAAPVIWDNGGVANLLPGGSNLSGYHQAANFSTSYLSNLTGLTFWSLEAANAYSGSIFFSIWGDQGGAPDTGNLLSSGSVAPTRTAEAGNVFGLDIFRNEISFSLLNLAAGSYWLGLHLGDLSSGSDAIDFYWSWADANATNGGASDDQEQSLFPYDPTWGTNQAEHAFLINGERVGTPVPAPASLALSLLALSLLSASAPRRQLKPSTDS</sequence>
<feature type="signal peptide" evidence="1">
    <location>
        <begin position="1"/>
        <end position="22"/>
    </location>
</feature>
<organism evidence="2 3">
    <name type="scientific">Inhella inkyongensis</name>
    <dbReference type="NCBI Taxonomy" id="392593"/>
    <lineage>
        <taxon>Bacteria</taxon>
        <taxon>Pseudomonadati</taxon>
        <taxon>Pseudomonadota</taxon>
        <taxon>Betaproteobacteria</taxon>
        <taxon>Burkholderiales</taxon>
        <taxon>Sphaerotilaceae</taxon>
        <taxon>Inhella</taxon>
    </lineage>
</organism>
<accession>A0A840S8Q2</accession>
<dbReference type="OrthoDB" id="507697at2"/>
<gene>
    <name evidence="2" type="ORF">HNQ51_002493</name>
</gene>
<evidence type="ECO:0000313" key="2">
    <source>
        <dbReference type="EMBL" id="MBB5205174.1"/>
    </source>
</evidence>
<proteinExistence type="predicted"/>
<name>A0A840S8Q2_9BURK</name>
<protein>
    <recommendedName>
        <fullName evidence="4">PEP-CTERM sorting domain-containing protein</fullName>
    </recommendedName>
</protein>
<keyword evidence="3" id="KW-1185">Reference proteome</keyword>
<dbReference type="RefSeq" id="WP_138854815.1">
    <property type="nucleotide sequence ID" value="NZ_CP040709.1"/>
</dbReference>
<evidence type="ECO:0008006" key="4">
    <source>
        <dbReference type="Google" id="ProtNLM"/>
    </source>
</evidence>
<keyword evidence="1" id="KW-0732">Signal</keyword>
<dbReference type="Proteomes" id="UP000554837">
    <property type="component" value="Unassembled WGS sequence"/>
</dbReference>
<dbReference type="EMBL" id="JACHHO010000003">
    <property type="protein sequence ID" value="MBB5205174.1"/>
    <property type="molecule type" value="Genomic_DNA"/>
</dbReference>
<reference evidence="2 3" key="1">
    <citation type="submission" date="2020-08" db="EMBL/GenBank/DDBJ databases">
        <title>Genomic Encyclopedia of Type Strains, Phase IV (KMG-IV): sequencing the most valuable type-strain genomes for metagenomic binning, comparative biology and taxonomic classification.</title>
        <authorList>
            <person name="Goeker M."/>
        </authorList>
    </citation>
    <scope>NUCLEOTIDE SEQUENCE [LARGE SCALE GENOMIC DNA]</scope>
    <source>
        <strain evidence="2 3">DSM 23958</strain>
    </source>
</reference>
<dbReference type="AlphaFoldDB" id="A0A840S8Q2"/>
<evidence type="ECO:0000256" key="1">
    <source>
        <dbReference type="SAM" id="SignalP"/>
    </source>
</evidence>
<feature type="chain" id="PRO_5032892122" description="PEP-CTERM sorting domain-containing protein" evidence="1">
    <location>
        <begin position="23"/>
        <end position="231"/>
    </location>
</feature>